<comment type="caution">
    <text evidence="1">The sequence shown here is derived from an EMBL/GenBank/DDBJ whole genome shotgun (WGS) entry which is preliminary data.</text>
</comment>
<protein>
    <submittedName>
        <fullName evidence="1">Uncharacterized protein</fullName>
    </submittedName>
</protein>
<dbReference type="RefSeq" id="WP_307445814.1">
    <property type="nucleotide sequence ID" value="NZ_JAUTAL010000001.1"/>
</dbReference>
<reference evidence="1 2" key="1">
    <citation type="submission" date="2023-07" db="EMBL/GenBank/DDBJ databases">
        <title>Functional and genomic diversity of the sorghum phyllosphere microbiome.</title>
        <authorList>
            <person name="Shade A."/>
        </authorList>
    </citation>
    <scope>NUCLEOTIDE SEQUENCE [LARGE SCALE GENOMIC DNA]</scope>
    <source>
        <strain evidence="1 2">SORGH_AS_1064</strain>
    </source>
</reference>
<gene>
    <name evidence="1" type="ORF">QE404_000379</name>
</gene>
<sequence length="178" mass="20589">MNKHSTLEHQSFRKASKKHSGLKLIKRFFRDHDLVSAKNILSEITSSAMNRNTWIRPEPSAVLDFYLSVKSFIRGCYLLQFRHKKWMLNTPEEITSCRVLGSLSEREYAHPFRVFKNAFRDHDIQDFDRFIAEVSYFSLGVYDGQPGGNVVTPFISLNKMLDAAWVVLERVEGESGRG</sequence>
<evidence type="ECO:0000313" key="2">
    <source>
        <dbReference type="Proteomes" id="UP001225072"/>
    </source>
</evidence>
<proteinExistence type="predicted"/>
<evidence type="ECO:0000313" key="1">
    <source>
        <dbReference type="EMBL" id="MDQ1095232.1"/>
    </source>
</evidence>
<organism evidence="1 2">
    <name type="scientific">Chryseobacterium camelliae</name>
    <dbReference type="NCBI Taxonomy" id="1265445"/>
    <lineage>
        <taxon>Bacteria</taxon>
        <taxon>Pseudomonadati</taxon>
        <taxon>Bacteroidota</taxon>
        <taxon>Flavobacteriia</taxon>
        <taxon>Flavobacteriales</taxon>
        <taxon>Weeksellaceae</taxon>
        <taxon>Chryseobacterium group</taxon>
        <taxon>Chryseobacterium</taxon>
    </lineage>
</organism>
<keyword evidence="2" id="KW-1185">Reference proteome</keyword>
<dbReference type="Proteomes" id="UP001225072">
    <property type="component" value="Unassembled WGS sequence"/>
</dbReference>
<accession>A0ABU0TDS7</accession>
<name>A0ABU0TDS7_9FLAO</name>
<dbReference type="EMBL" id="JAUTAL010000001">
    <property type="protein sequence ID" value="MDQ1095232.1"/>
    <property type="molecule type" value="Genomic_DNA"/>
</dbReference>